<comment type="caution">
    <text evidence="2">The sequence shown here is derived from an EMBL/GenBank/DDBJ whole genome shotgun (WGS) entry which is preliminary data.</text>
</comment>
<protein>
    <submittedName>
        <fullName evidence="2">Nitroreductase</fullName>
    </submittedName>
</protein>
<sequence>MADRDGQGDAASPWTEQEREVLSEAVGAAPSVHNTQPWTLVLREYLAELHPRQVDLLDEHDPRGRDRAMSFGAALTNLLVAVRHLGRLPHVERAAEPDGEPATAKITTTRQATPSVVDERRFAAIERRRSYRGAFAGGPVTDAERDTLRTAAGLGPDETHWITGGAEALAVARSLAYAARVLHADAEYQRELAHWIVRQDATGEPTPGAGIPENALGRQGLPAVGLVTEHTKLPDESLLASRIEHDSVLVLCGGTDSTVDHVRIGEALQSVWLEATAGGLAVSVMTQPLRLEEVRKAVTEQLGLAGIPHAFMRFGRTA</sequence>
<dbReference type="EMBL" id="JACHIV010000001">
    <property type="protein sequence ID" value="MBB5070013.1"/>
    <property type="molecule type" value="Genomic_DNA"/>
</dbReference>
<dbReference type="Gene3D" id="3.40.109.10">
    <property type="entry name" value="NADH Oxidase"/>
    <property type="match status" value="1"/>
</dbReference>
<name>A0A840NIJ9_9PSEU</name>
<dbReference type="NCBIfam" id="NF047509">
    <property type="entry name" value="Rv3131_FMN_oxido"/>
    <property type="match status" value="1"/>
</dbReference>
<organism evidence="2 3">
    <name type="scientific">Saccharopolyspora gloriosae</name>
    <dbReference type="NCBI Taxonomy" id="455344"/>
    <lineage>
        <taxon>Bacteria</taxon>
        <taxon>Bacillati</taxon>
        <taxon>Actinomycetota</taxon>
        <taxon>Actinomycetes</taxon>
        <taxon>Pseudonocardiales</taxon>
        <taxon>Pseudonocardiaceae</taxon>
        <taxon>Saccharopolyspora</taxon>
    </lineage>
</organism>
<evidence type="ECO:0000256" key="1">
    <source>
        <dbReference type="SAM" id="MobiDB-lite"/>
    </source>
</evidence>
<feature type="region of interest" description="Disordered" evidence="1">
    <location>
        <begin position="1"/>
        <end position="22"/>
    </location>
</feature>
<keyword evidence="3" id="KW-1185">Reference proteome</keyword>
<dbReference type="InterPro" id="IPR000415">
    <property type="entry name" value="Nitroreductase-like"/>
</dbReference>
<proteinExistence type="predicted"/>
<reference evidence="2 3" key="1">
    <citation type="submission" date="2020-08" db="EMBL/GenBank/DDBJ databases">
        <title>Sequencing the genomes of 1000 actinobacteria strains.</title>
        <authorList>
            <person name="Klenk H.-P."/>
        </authorList>
    </citation>
    <scope>NUCLEOTIDE SEQUENCE [LARGE SCALE GENOMIC DNA]</scope>
    <source>
        <strain evidence="2 3">DSM 45582</strain>
    </source>
</reference>
<gene>
    <name evidence="2" type="ORF">BJ969_003101</name>
</gene>
<dbReference type="SUPFAM" id="SSF55469">
    <property type="entry name" value="FMN-dependent nitroreductase-like"/>
    <property type="match status" value="2"/>
</dbReference>
<accession>A0A840NIJ9</accession>
<evidence type="ECO:0000313" key="3">
    <source>
        <dbReference type="Proteomes" id="UP000580474"/>
    </source>
</evidence>
<dbReference type="GO" id="GO:0016491">
    <property type="term" value="F:oxidoreductase activity"/>
    <property type="evidence" value="ECO:0007669"/>
    <property type="project" value="InterPro"/>
</dbReference>
<dbReference type="AlphaFoldDB" id="A0A840NIJ9"/>
<evidence type="ECO:0000313" key="2">
    <source>
        <dbReference type="EMBL" id="MBB5070013.1"/>
    </source>
</evidence>
<dbReference type="Proteomes" id="UP000580474">
    <property type="component" value="Unassembled WGS sequence"/>
</dbReference>